<dbReference type="GO" id="GO:0005829">
    <property type="term" value="C:cytosol"/>
    <property type="evidence" value="ECO:0007669"/>
    <property type="project" value="UniProtKB-ARBA"/>
</dbReference>
<dbReference type="GO" id="GO:0003676">
    <property type="term" value="F:nucleic acid binding"/>
    <property type="evidence" value="ECO:0007669"/>
    <property type="project" value="InterPro"/>
</dbReference>
<feature type="domain" description="CSD" evidence="2">
    <location>
        <begin position="86"/>
        <end position="147"/>
    </location>
</feature>
<sequence>MARPAGSWNKKEVQKKKDQKRKEKEQKKLERKESGRSSLDDMIAYVDENGMITSTPPDPTTKAEIDLDDIQISVPKDSEVEPVSTTRTGIVTFFNESKGFGFIKDLKTQESIFVHVNGLIDEVKENNRVTFEVEKGLKGPMAVKVKLDK</sequence>
<dbReference type="PANTHER" id="PTHR11544">
    <property type="entry name" value="COLD SHOCK DOMAIN CONTAINING PROTEINS"/>
    <property type="match status" value="1"/>
</dbReference>
<comment type="caution">
    <text evidence="3">The sequence shown here is derived from an EMBL/GenBank/DDBJ whole genome shotgun (WGS) entry which is preliminary data.</text>
</comment>
<protein>
    <submittedName>
        <fullName evidence="3">Cold shock CspA family protein</fullName>
    </submittedName>
</protein>
<dbReference type="AlphaFoldDB" id="A0A4R2E8J4"/>
<reference evidence="3 4" key="1">
    <citation type="submission" date="2019-03" db="EMBL/GenBank/DDBJ databases">
        <title>Genomic Encyclopedia of Archaeal and Bacterial Type Strains, Phase II (KMG-II): from individual species to whole genera.</title>
        <authorList>
            <person name="Goeker M."/>
        </authorList>
    </citation>
    <scope>NUCLEOTIDE SEQUENCE [LARGE SCALE GENOMIC DNA]</scope>
    <source>
        <strain evidence="3 4">RL-C</strain>
    </source>
</reference>
<dbReference type="Proteomes" id="UP000294830">
    <property type="component" value="Unassembled WGS sequence"/>
</dbReference>
<dbReference type="InterPro" id="IPR011129">
    <property type="entry name" value="CSD"/>
</dbReference>
<accession>A0A4R2E8J4</accession>
<gene>
    <name evidence="3" type="ORF">CLV25_11338</name>
</gene>
<organism evidence="3 4">
    <name type="scientific">Acetobacteroides hydrogenigenes</name>
    <dbReference type="NCBI Taxonomy" id="979970"/>
    <lineage>
        <taxon>Bacteria</taxon>
        <taxon>Pseudomonadati</taxon>
        <taxon>Bacteroidota</taxon>
        <taxon>Bacteroidia</taxon>
        <taxon>Bacteroidales</taxon>
        <taxon>Rikenellaceae</taxon>
        <taxon>Acetobacteroides</taxon>
    </lineage>
</organism>
<feature type="region of interest" description="Disordered" evidence="1">
    <location>
        <begin position="1"/>
        <end position="40"/>
    </location>
</feature>
<dbReference type="RefSeq" id="WP_131839937.1">
    <property type="nucleotide sequence ID" value="NZ_SLWB01000013.1"/>
</dbReference>
<evidence type="ECO:0000256" key="1">
    <source>
        <dbReference type="SAM" id="MobiDB-lite"/>
    </source>
</evidence>
<dbReference type="Pfam" id="PF00313">
    <property type="entry name" value="CSD"/>
    <property type="match status" value="1"/>
</dbReference>
<dbReference type="Gene3D" id="2.40.50.140">
    <property type="entry name" value="Nucleic acid-binding proteins"/>
    <property type="match status" value="1"/>
</dbReference>
<dbReference type="SUPFAM" id="SSF50249">
    <property type="entry name" value="Nucleic acid-binding proteins"/>
    <property type="match status" value="1"/>
</dbReference>
<dbReference type="InterPro" id="IPR050181">
    <property type="entry name" value="Cold_shock_domain"/>
</dbReference>
<dbReference type="PROSITE" id="PS51857">
    <property type="entry name" value="CSD_2"/>
    <property type="match status" value="1"/>
</dbReference>
<name>A0A4R2E8J4_9BACT</name>
<keyword evidence="4" id="KW-1185">Reference proteome</keyword>
<dbReference type="EMBL" id="SLWB01000013">
    <property type="protein sequence ID" value="TCN64513.1"/>
    <property type="molecule type" value="Genomic_DNA"/>
</dbReference>
<feature type="compositionally biased region" description="Basic and acidic residues" evidence="1">
    <location>
        <begin position="9"/>
        <end position="39"/>
    </location>
</feature>
<dbReference type="PRINTS" id="PR00050">
    <property type="entry name" value="COLDSHOCK"/>
</dbReference>
<proteinExistence type="predicted"/>
<dbReference type="InterPro" id="IPR012340">
    <property type="entry name" value="NA-bd_OB-fold"/>
</dbReference>
<dbReference type="InterPro" id="IPR002059">
    <property type="entry name" value="CSP_DNA-bd"/>
</dbReference>
<evidence type="ECO:0000313" key="4">
    <source>
        <dbReference type="Proteomes" id="UP000294830"/>
    </source>
</evidence>
<dbReference type="SMART" id="SM00357">
    <property type="entry name" value="CSP"/>
    <property type="match status" value="1"/>
</dbReference>
<dbReference type="CDD" id="cd04458">
    <property type="entry name" value="CSP_CDS"/>
    <property type="match status" value="1"/>
</dbReference>
<dbReference type="OrthoDB" id="1493235at2"/>
<evidence type="ECO:0000313" key="3">
    <source>
        <dbReference type="EMBL" id="TCN64513.1"/>
    </source>
</evidence>
<evidence type="ECO:0000259" key="2">
    <source>
        <dbReference type="PROSITE" id="PS51857"/>
    </source>
</evidence>